<evidence type="ECO:0000313" key="16">
    <source>
        <dbReference type="EMBL" id="EEK16879.1"/>
    </source>
</evidence>
<accession>C2MBI0</accession>
<keyword evidence="8 12" id="KW-0560">Oxidoreductase</keyword>
<keyword evidence="6 12" id="KW-0662">Pyridine nucleotide biosynthesis</keyword>
<keyword evidence="7 12" id="KW-0274">FAD</keyword>
<dbReference type="InterPro" id="IPR015939">
    <property type="entry name" value="Fum_Rdtase/Succ_DH_flav-like_C"/>
</dbReference>
<dbReference type="FunFam" id="3.90.700.10:FF:000002">
    <property type="entry name" value="L-aspartate oxidase"/>
    <property type="match status" value="1"/>
</dbReference>
<dbReference type="Gene3D" id="1.20.58.100">
    <property type="entry name" value="Fumarate reductase/succinate dehydrogenase flavoprotein-like, C-terminal domain"/>
    <property type="match status" value="1"/>
</dbReference>
<evidence type="ECO:0000256" key="10">
    <source>
        <dbReference type="NCBIfam" id="TIGR00551"/>
    </source>
</evidence>
<keyword evidence="5 12" id="KW-0285">Flavoprotein</keyword>
<dbReference type="InterPro" id="IPR027477">
    <property type="entry name" value="Succ_DH/fumarate_Rdtase_cat_sf"/>
</dbReference>
<dbReference type="EC" id="1.4.3.16" evidence="4 10"/>
<dbReference type="eggNOG" id="COG0029">
    <property type="taxonomic scope" value="Bacteria"/>
</dbReference>
<gene>
    <name evidence="16" type="primary">nadB</name>
    <name evidence="16" type="ORF">PORUE0001_0658</name>
</gene>
<dbReference type="STRING" id="596327.PORUE0001_0658"/>
<evidence type="ECO:0000259" key="15">
    <source>
        <dbReference type="Pfam" id="PF02910"/>
    </source>
</evidence>
<organism evidence="16 17">
    <name type="scientific">Porphyromonas uenonis 60-3</name>
    <dbReference type="NCBI Taxonomy" id="596327"/>
    <lineage>
        <taxon>Bacteria</taxon>
        <taxon>Pseudomonadati</taxon>
        <taxon>Bacteroidota</taxon>
        <taxon>Bacteroidia</taxon>
        <taxon>Bacteroidales</taxon>
        <taxon>Porphyromonadaceae</taxon>
        <taxon>Porphyromonas</taxon>
    </lineage>
</organism>
<comment type="subcellular location">
    <subcellularLocation>
        <location evidence="12">Cytoplasm</location>
    </subcellularLocation>
</comment>
<dbReference type="GO" id="GO:0034628">
    <property type="term" value="P:'de novo' NAD+ biosynthetic process from L-aspartate"/>
    <property type="evidence" value="ECO:0007669"/>
    <property type="project" value="TreeGrafter"/>
</dbReference>
<sequence>MKLQQSPQRYDYIIIGGGLAGLYCAYFLAQHGSVALIARRTIEESNSYYAQGGMAAVTDQQDSPTDHYEDTIVAGRGLCIPEAVKVLTDEAPDRINELIQMGMTFDSEDGHLALGLEGGHHHRRILHAGGDATGRMVTTFMIEQVRKAQHITIFDHHSAVQVLRSADGSHCQGLVTYDERAHHYDTILASAVVLATGGAAALYYPTTNPPTALGDGLWLASEVGAELMDLEFIQFHPTALYLPGYASFLISEAVRGEGAYLVDKRGERFMPALHPLAELAPRDVVARSIFLKMQEEGSDHVRLRLRHIDPKRLLQRFPTITEHCRQLGLDITDEIPVAPAAHYTVGGIGVDLNGCTRLPGLYAVGEVSSTGVMGANRLASNSLIECIVFGKRIADYAIAHPTTPTETAALATPTNLPDLSWSLDKEQLYALEQQAKINRQIGDILMSKVGIIRSKAGLTEALQALQHLSDMLAEDAQHSIHAYMTRRRVEVAHMMAHAALLREESRGGHYRSDYTETLPESEAYRTRLLNGQITHQPIN</sequence>
<protein>
    <recommendedName>
        <fullName evidence="4 10">L-aspartate oxidase</fullName>
        <ecNumber evidence="4 10">1.4.3.16</ecNumber>
    </recommendedName>
</protein>
<dbReference type="AlphaFoldDB" id="C2MBI0"/>
<keyword evidence="13" id="KW-0472">Membrane</keyword>
<comment type="pathway">
    <text evidence="2 12">Cofactor biosynthesis; NAD(+) biosynthesis; iminoaspartate from L-aspartate (oxidase route): step 1/1.</text>
</comment>
<comment type="function">
    <text evidence="12">Catalyzes the oxidation of L-aspartate to iminoaspartate.</text>
</comment>
<evidence type="ECO:0000256" key="13">
    <source>
        <dbReference type="SAM" id="Phobius"/>
    </source>
</evidence>
<dbReference type="Proteomes" id="UP000003303">
    <property type="component" value="Unassembled WGS sequence"/>
</dbReference>
<evidence type="ECO:0000256" key="9">
    <source>
        <dbReference type="ARBA" id="ARBA00048305"/>
    </source>
</evidence>
<dbReference type="RefSeq" id="WP_007365217.1">
    <property type="nucleotide sequence ID" value="NZ_ACLR01000123.1"/>
</dbReference>
<dbReference type="GO" id="GO:0005737">
    <property type="term" value="C:cytoplasm"/>
    <property type="evidence" value="ECO:0007669"/>
    <property type="project" value="UniProtKB-SubCell"/>
</dbReference>
<dbReference type="PANTHER" id="PTHR42716">
    <property type="entry name" value="L-ASPARTATE OXIDASE"/>
    <property type="match status" value="1"/>
</dbReference>
<dbReference type="GO" id="GO:0008734">
    <property type="term" value="F:L-aspartate oxidase activity"/>
    <property type="evidence" value="ECO:0007669"/>
    <property type="project" value="UniProtKB-UniRule"/>
</dbReference>
<dbReference type="InterPro" id="IPR003953">
    <property type="entry name" value="FAD-dep_OxRdtase_2_FAD-bd"/>
</dbReference>
<dbReference type="EMBL" id="ACLR01000123">
    <property type="protein sequence ID" value="EEK16879.1"/>
    <property type="molecule type" value="Genomic_DNA"/>
</dbReference>
<keyword evidence="13" id="KW-1133">Transmembrane helix</keyword>
<comment type="catalytic activity">
    <reaction evidence="9">
        <text>L-aspartate + O2 = iminosuccinate + H2O2</text>
        <dbReference type="Rhea" id="RHEA:25876"/>
        <dbReference type="ChEBI" id="CHEBI:15379"/>
        <dbReference type="ChEBI" id="CHEBI:16240"/>
        <dbReference type="ChEBI" id="CHEBI:29991"/>
        <dbReference type="ChEBI" id="CHEBI:77875"/>
        <dbReference type="EC" id="1.4.3.16"/>
    </reaction>
    <physiologicalReaction direction="left-to-right" evidence="9">
        <dbReference type="Rhea" id="RHEA:25877"/>
    </physiologicalReaction>
</comment>
<keyword evidence="17" id="KW-1185">Reference proteome</keyword>
<evidence type="ECO:0000256" key="4">
    <source>
        <dbReference type="ARBA" id="ARBA00012173"/>
    </source>
</evidence>
<dbReference type="SUPFAM" id="SSF56425">
    <property type="entry name" value="Succinate dehydrogenase/fumarate reductase flavoprotein, catalytic domain"/>
    <property type="match status" value="1"/>
</dbReference>
<dbReference type="InterPro" id="IPR036188">
    <property type="entry name" value="FAD/NAD-bd_sf"/>
</dbReference>
<name>C2MBI0_9PORP</name>
<dbReference type="PRINTS" id="PR00368">
    <property type="entry name" value="FADPNR"/>
</dbReference>
<proteinExistence type="inferred from homology"/>
<evidence type="ECO:0000256" key="7">
    <source>
        <dbReference type="ARBA" id="ARBA00022827"/>
    </source>
</evidence>
<comment type="caution">
    <text evidence="16">The sequence shown here is derived from an EMBL/GenBank/DDBJ whole genome shotgun (WGS) entry which is preliminary data.</text>
</comment>
<dbReference type="OrthoDB" id="9806724at2"/>
<dbReference type="PIRSF" id="PIRSF000171">
    <property type="entry name" value="SDHA_APRA_LASPO"/>
    <property type="match status" value="1"/>
</dbReference>
<reference evidence="16 17" key="1">
    <citation type="submission" date="2009-04" db="EMBL/GenBank/DDBJ databases">
        <authorList>
            <person name="Sebastian Y."/>
            <person name="Madupu R."/>
            <person name="Durkin A.S."/>
            <person name="Torralba M."/>
            <person name="Methe B."/>
            <person name="Sutton G.G."/>
            <person name="Strausberg R.L."/>
            <person name="Nelson K.E."/>
        </authorList>
    </citation>
    <scope>NUCLEOTIDE SEQUENCE [LARGE SCALE GENOMIC DNA]</scope>
    <source>
        <strain evidence="16 17">60-3</strain>
    </source>
</reference>
<evidence type="ECO:0000256" key="3">
    <source>
        <dbReference type="ARBA" id="ARBA00008562"/>
    </source>
</evidence>
<dbReference type="Pfam" id="PF02910">
    <property type="entry name" value="Succ_DH_flav_C"/>
    <property type="match status" value="1"/>
</dbReference>
<feature type="domain" description="Fumarate reductase/succinate dehydrogenase flavoprotein-like C-terminal" evidence="15">
    <location>
        <begin position="439"/>
        <end position="517"/>
    </location>
</feature>
<evidence type="ECO:0000256" key="2">
    <source>
        <dbReference type="ARBA" id="ARBA00004950"/>
    </source>
</evidence>
<evidence type="ECO:0000256" key="1">
    <source>
        <dbReference type="ARBA" id="ARBA00001974"/>
    </source>
</evidence>
<dbReference type="NCBIfam" id="TIGR00551">
    <property type="entry name" value="nadB"/>
    <property type="match status" value="1"/>
</dbReference>
<dbReference type="SUPFAM" id="SSF51905">
    <property type="entry name" value="FAD/NAD(P)-binding domain"/>
    <property type="match status" value="1"/>
</dbReference>
<evidence type="ECO:0000256" key="8">
    <source>
        <dbReference type="ARBA" id="ARBA00023002"/>
    </source>
</evidence>
<comment type="similarity">
    <text evidence="3 12">Belongs to the FAD-dependent oxidoreductase 2 family. NadB subfamily.</text>
</comment>
<keyword evidence="13" id="KW-0812">Transmembrane</keyword>
<feature type="transmembrane region" description="Helical" evidence="13">
    <location>
        <begin position="12"/>
        <end position="29"/>
    </location>
</feature>
<comment type="cofactor">
    <cofactor evidence="1 12">
        <name>FAD</name>
        <dbReference type="ChEBI" id="CHEBI:57692"/>
    </cofactor>
</comment>
<dbReference type="InterPro" id="IPR037099">
    <property type="entry name" value="Fum_R/Succ_DH_flav-like_C_sf"/>
</dbReference>
<feature type="active site" description="Proton acceptor" evidence="11">
    <location>
        <position position="282"/>
    </location>
</feature>
<evidence type="ECO:0000313" key="17">
    <source>
        <dbReference type="Proteomes" id="UP000003303"/>
    </source>
</evidence>
<evidence type="ECO:0000256" key="11">
    <source>
        <dbReference type="PIRSR" id="PIRSR000171-1"/>
    </source>
</evidence>
<dbReference type="Gene3D" id="3.50.50.60">
    <property type="entry name" value="FAD/NAD(P)-binding domain"/>
    <property type="match status" value="1"/>
</dbReference>
<dbReference type="UniPathway" id="UPA00253">
    <property type="reaction ID" value="UER00326"/>
</dbReference>
<evidence type="ECO:0000256" key="6">
    <source>
        <dbReference type="ARBA" id="ARBA00022642"/>
    </source>
</evidence>
<evidence type="ECO:0000256" key="5">
    <source>
        <dbReference type="ARBA" id="ARBA00022630"/>
    </source>
</evidence>
<feature type="domain" description="FAD-dependent oxidoreductase 2 FAD-binding" evidence="14">
    <location>
        <begin position="11"/>
        <end position="383"/>
    </location>
</feature>
<dbReference type="SUPFAM" id="SSF46977">
    <property type="entry name" value="Succinate dehydrogenase/fumarate reductase flavoprotein C-terminal domain"/>
    <property type="match status" value="1"/>
</dbReference>
<dbReference type="PANTHER" id="PTHR42716:SF2">
    <property type="entry name" value="L-ASPARTATE OXIDASE, CHLOROPLASTIC"/>
    <property type="match status" value="1"/>
</dbReference>
<evidence type="ECO:0000259" key="14">
    <source>
        <dbReference type="Pfam" id="PF00890"/>
    </source>
</evidence>
<dbReference type="PRINTS" id="PR00411">
    <property type="entry name" value="PNDRDTASEI"/>
</dbReference>
<evidence type="ECO:0000256" key="12">
    <source>
        <dbReference type="RuleBase" id="RU362049"/>
    </source>
</evidence>
<dbReference type="InterPro" id="IPR005288">
    <property type="entry name" value="NadB"/>
</dbReference>
<dbReference type="Gene3D" id="3.90.700.10">
    <property type="entry name" value="Succinate dehydrogenase/fumarate reductase flavoprotein, catalytic domain"/>
    <property type="match status" value="1"/>
</dbReference>
<dbReference type="Pfam" id="PF00890">
    <property type="entry name" value="FAD_binding_2"/>
    <property type="match status" value="1"/>
</dbReference>